<dbReference type="eggNOG" id="COG0385">
    <property type="taxonomic scope" value="Bacteria"/>
</dbReference>
<dbReference type="PATRIC" id="fig|946077.3.peg.743"/>
<feature type="transmembrane region" description="Helical" evidence="1">
    <location>
        <begin position="12"/>
        <end position="28"/>
    </location>
</feature>
<dbReference type="OrthoDB" id="9792271at2"/>
<dbReference type="PANTHER" id="PTHR18640:SF5">
    <property type="entry name" value="SODIUM_BILE ACID COTRANSPORTER 7"/>
    <property type="match status" value="1"/>
</dbReference>
<dbReference type="Pfam" id="PF13593">
    <property type="entry name" value="SBF_like"/>
    <property type="match status" value="1"/>
</dbReference>
<keyword evidence="3" id="KW-1185">Reference proteome</keyword>
<evidence type="ECO:0000256" key="1">
    <source>
        <dbReference type="SAM" id="Phobius"/>
    </source>
</evidence>
<keyword evidence="1" id="KW-1133">Transmembrane helix</keyword>
<protein>
    <submittedName>
        <fullName evidence="2">Sodium-dependent transporter</fullName>
    </submittedName>
</protein>
<evidence type="ECO:0000313" key="2">
    <source>
        <dbReference type="EMBL" id="EID76008.1"/>
    </source>
</evidence>
<evidence type="ECO:0000313" key="3">
    <source>
        <dbReference type="Proteomes" id="UP000005938"/>
    </source>
</evidence>
<dbReference type="InterPro" id="IPR016833">
    <property type="entry name" value="Put_Na-Bile_cotransptr"/>
</dbReference>
<accession>I0WHZ2</accession>
<dbReference type="Proteomes" id="UP000005938">
    <property type="component" value="Unassembled WGS sequence"/>
</dbReference>
<feature type="transmembrane region" description="Helical" evidence="1">
    <location>
        <begin position="73"/>
        <end position="94"/>
    </location>
</feature>
<dbReference type="STRING" id="946077.W5A_03659"/>
<dbReference type="AlphaFoldDB" id="I0WHZ2"/>
<feature type="transmembrane region" description="Helical" evidence="1">
    <location>
        <begin position="135"/>
        <end position="157"/>
    </location>
</feature>
<sequence length="327" mass="36958">MISKLKLPIDRFVLLIGISILIAYFIPEGGADDFIIPLNLITSIGISVIFFLYGLKLSPDKLRLGLKNWRLHVLIQCTTFIIVPLIVLTSLLFINNGTQSQWWIAFFFLACLPSTVSSSVVMISIAKGNIPAGIFNASISGLIGIVLTPLWMGFFLQNQESLSFDFTTIYIKLLLEILLPVLIGFLLQKHFRHLIEKHGAWLTFFDKTIILLIVYKSFAESFLNDIFAPITTLELSLITIGVIILFWIVYSITYYISKALNFNREDTITALFCGSKKSLVHGTVFSKILFNHSSMVGIYLLPLMLFHAIQLLIVSHLAERMRKAYTK</sequence>
<dbReference type="InterPro" id="IPR038770">
    <property type="entry name" value="Na+/solute_symporter_sf"/>
</dbReference>
<name>I0WHZ2_9FLAO</name>
<proteinExistence type="predicted"/>
<dbReference type="RefSeq" id="WP_008237549.1">
    <property type="nucleotide sequence ID" value="NZ_AJJU01000003.1"/>
</dbReference>
<feature type="transmembrane region" description="Helical" evidence="1">
    <location>
        <begin position="100"/>
        <end position="123"/>
    </location>
</feature>
<dbReference type="PANTHER" id="PTHR18640">
    <property type="entry name" value="SOLUTE CARRIER FAMILY 10 MEMBER 7"/>
    <property type="match status" value="1"/>
</dbReference>
<dbReference type="Gene3D" id="1.20.1530.20">
    <property type="match status" value="1"/>
</dbReference>
<reference evidence="2 3" key="1">
    <citation type="journal article" date="2012" name="J. Bacteriol.">
        <title>Genome Sequence of the Halotolerant Bacterium Imtechella halotolerans K1T.</title>
        <authorList>
            <person name="Kumar S."/>
            <person name="Vikram S."/>
            <person name="Subramanian S."/>
            <person name="Raghava G.P."/>
            <person name="Pinnaka A.K."/>
        </authorList>
    </citation>
    <scope>NUCLEOTIDE SEQUENCE [LARGE SCALE GENOMIC DNA]</scope>
    <source>
        <strain evidence="2 3">K1</strain>
    </source>
</reference>
<dbReference type="GO" id="GO:0005886">
    <property type="term" value="C:plasma membrane"/>
    <property type="evidence" value="ECO:0007669"/>
    <property type="project" value="TreeGrafter"/>
</dbReference>
<keyword evidence="1" id="KW-0472">Membrane</keyword>
<organism evidence="2 3">
    <name type="scientific">Imtechella halotolerans K1</name>
    <dbReference type="NCBI Taxonomy" id="946077"/>
    <lineage>
        <taxon>Bacteria</taxon>
        <taxon>Pseudomonadati</taxon>
        <taxon>Bacteroidota</taxon>
        <taxon>Flavobacteriia</taxon>
        <taxon>Flavobacteriales</taxon>
        <taxon>Flavobacteriaceae</taxon>
        <taxon>Imtechella</taxon>
    </lineage>
</organism>
<dbReference type="EMBL" id="AJJU01000003">
    <property type="protein sequence ID" value="EID76008.1"/>
    <property type="molecule type" value="Genomic_DNA"/>
</dbReference>
<feature type="transmembrane region" description="Helical" evidence="1">
    <location>
        <begin position="34"/>
        <end position="53"/>
    </location>
</feature>
<feature type="transmembrane region" description="Helical" evidence="1">
    <location>
        <begin position="296"/>
        <end position="318"/>
    </location>
</feature>
<keyword evidence="1" id="KW-0812">Transmembrane</keyword>
<feature type="transmembrane region" description="Helical" evidence="1">
    <location>
        <begin position="169"/>
        <end position="187"/>
    </location>
</feature>
<dbReference type="PIRSF" id="PIRSF026166">
    <property type="entry name" value="UCP026166"/>
    <property type="match status" value="1"/>
</dbReference>
<comment type="caution">
    <text evidence="2">The sequence shown here is derived from an EMBL/GenBank/DDBJ whole genome shotgun (WGS) entry which is preliminary data.</text>
</comment>
<feature type="transmembrane region" description="Helical" evidence="1">
    <location>
        <begin position="235"/>
        <end position="256"/>
    </location>
</feature>
<gene>
    <name evidence="2" type="ORF">W5A_03659</name>
</gene>